<feature type="domain" description="Quercetin 2,3-dioxygenase C-terminal cupin" evidence="4">
    <location>
        <begin position="169"/>
        <end position="248"/>
    </location>
</feature>
<evidence type="ECO:0000259" key="4">
    <source>
        <dbReference type="Pfam" id="PF17954"/>
    </source>
</evidence>
<dbReference type="Pfam" id="PF02678">
    <property type="entry name" value="Pirin"/>
    <property type="match status" value="1"/>
</dbReference>
<dbReference type="Gene3D" id="2.60.120.10">
    <property type="entry name" value="Jelly Rolls"/>
    <property type="match status" value="2"/>
</dbReference>
<reference evidence="5" key="1">
    <citation type="submission" date="2022-08" db="EMBL/GenBank/DDBJ databases">
        <title>Genomic Encyclopedia of Type Strains, Phase V (KMG-V): Genome sequencing to study the core and pangenomes of soil and plant-associated prokaryotes.</title>
        <authorList>
            <person name="Whitman W."/>
        </authorList>
    </citation>
    <scope>NUCLEOTIDE SEQUENCE</scope>
    <source>
        <strain evidence="5">SP3049</strain>
    </source>
</reference>
<feature type="domain" description="Pirin N-terminal" evidence="3">
    <location>
        <begin position="23"/>
        <end position="131"/>
    </location>
</feature>
<dbReference type="InterPro" id="IPR012093">
    <property type="entry name" value="Pirin"/>
</dbReference>
<dbReference type="InterPro" id="IPR011051">
    <property type="entry name" value="RmlC_Cupin_sf"/>
</dbReference>
<proteinExistence type="inferred from homology"/>
<dbReference type="InterPro" id="IPR003829">
    <property type="entry name" value="Pirin_N_dom"/>
</dbReference>
<dbReference type="SUPFAM" id="SSF51182">
    <property type="entry name" value="RmlC-like cupins"/>
    <property type="match status" value="1"/>
</dbReference>
<name>A0A9X2Q4D4_9BACT</name>
<evidence type="ECO:0000259" key="3">
    <source>
        <dbReference type="Pfam" id="PF02678"/>
    </source>
</evidence>
<sequence length="257" mass="28458">MTTPETSAPESPTIRLRRSDERGFEDMGWTDNWMTFSFADYHDPDWMHFGPLRVMVENHIQPHEGFSAHPHRDAEILTYVSSGTLTHGDDQGHEAGISAGEMQLISAGSEGMVHSEENHHDVVEQNYQMWLIPDRAGTDFAYHERGFSPDERQGQFRCYVAPYTSETAGPDGPMPVNTDAYVYAGLFEAGDRVEHALARNRGAWVQVVEGEVEVAGVTLQSGDGAGIADTDALHFAFGAETEALLFDLGMDVPLLWT</sequence>
<evidence type="ECO:0000256" key="1">
    <source>
        <dbReference type="ARBA" id="ARBA00008416"/>
    </source>
</evidence>
<comment type="caution">
    <text evidence="5">The sequence shown here is derived from an EMBL/GenBank/DDBJ whole genome shotgun (WGS) entry which is preliminary data.</text>
</comment>
<dbReference type="AlphaFoldDB" id="A0A9X2Q4D4"/>
<dbReference type="InterPro" id="IPR041602">
    <property type="entry name" value="Quercetinase_C"/>
</dbReference>
<evidence type="ECO:0000313" key="6">
    <source>
        <dbReference type="Proteomes" id="UP001155057"/>
    </source>
</evidence>
<dbReference type="Proteomes" id="UP001155057">
    <property type="component" value="Unassembled WGS sequence"/>
</dbReference>
<dbReference type="Pfam" id="PF17954">
    <property type="entry name" value="Pirin_C_2"/>
    <property type="match status" value="1"/>
</dbReference>
<dbReference type="PANTHER" id="PTHR43212:SF3">
    <property type="entry name" value="QUERCETIN 2,3-DIOXYGENASE"/>
    <property type="match status" value="1"/>
</dbReference>
<dbReference type="EMBL" id="JANUAE010000002">
    <property type="protein sequence ID" value="MCS3709236.1"/>
    <property type="molecule type" value="Genomic_DNA"/>
</dbReference>
<evidence type="ECO:0000313" key="5">
    <source>
        <dbReference type="EMBL" id="MCS3709236.1"/>
    </source>
</evidence>
<dbReference type="PANTHER" id="PTHR43212">
    <property type="entry name" value="QUERCETIN 2,3-DIOXYGENASE"/>
    <property type="match status" value="1"/>
</dbReference>
<evidence type="ECO:0008006" key="7">
    <source>
        <dbReference type="Google" id="ProtNLM"/>
    </source>
</evidence>
<evidence type="ECO:0000256" key="2">
    <source>
        <dbReference type="RuleBase" id="RU003457"/>
    </source>
</evidence>
<accession>A0A9X2Q4D4</accession>
<comment type="similarity">
    <text evidence="1 2">Belongs to the pirin family.</text>
</comment>
<organism evidence="5 6">
    <name type="scientific">Salinibacter ruber</name>
    <dbReference type="NCBI Taxonomy" id="146919"/>
    <lineage>
        <taxon>Bacteria</taxon>
        <taxon>Pseudomonadati</taxon>
        <taxon>Rhodothermota</taxon>
        <taxon>Rhodothermia</taxon>
        <taxon>Rhodothermales</taxon>
        <taxon>Salinibacteraceae</taxon>
        <taxon>Salinibacter</taxon>
    </lineage>
</organism>
<dbReference type="InterPro" id="IPR014710">
    <property type="entry name" value="RmlC-like_jellyroll"/>
</dbReference>
<gene>
    <name evidence="5" type="ORF">GGP61_000831</name>
</gene>
<protein>
    <recommendedName>
        <fullName evidence="7">Pirin family protein</fullName>
    </recommendedName>
</protein>
<dbReference type="RefSeq" id="WP_011404433.1">
    <property type="nucleotide sequence ID" value="NZ_CALTSH010000016.1"/>
</dbReference>